<dbReference type="AlphaFoldDB" id="F0P1L8"/>
<gene>
    <name evidence="1" type="ordered locus">Weevi_0935</name>
</gene>
<reference evidence="1 2" key="1">
    <citation type="journal article" date="2011" name="Stand. Genomic Sci.">
        <title>Complete genome sequence of Weeksella virosa type strain (9751).</title>
        <authorList>
            <person name="Lang E."/>
            <person name="Teshima H."/>
            <person name="Lucas S."/>
            <person name="Lapidus A."/>
            <person name="Hammon N."/>
            <person name="Deshpande S."/>
            <person name="Nolan M."/>
            <person name="Cheng J.F."/>
            <person name="Pitluck S."/>
            <person name="Liolios K."/>
            <person name="Pagani I."/>
            <person name="Mikhailova N."/>
            <person name="Ivanova N."/>
            <person name="Mavromatis K."/>
            <person name="Pati A."/>
            <person name="Tapia R."/>
            <person name="Han C."/>
            <person name="Goodwin L."/>
            <person name="Chen A."/>
            <person name="Palaniappan K."/>
            <person name="Land M."/>
            <person name="Hauser L."/>
            <person name="Chang Y.J."/>
            <person name="Jeffries C.D."/>
            <person name="Brambilla E.M."/>
            <person name="Kopitz M."/>
            <person name="Rohde M."/>
            <person name="Goker M."/>
            <person name="Tindall B.J."/>
            <person name="Detter J.C."/>
            <person name="Woyke T."/>
            <person name="Bristow J."/>
            <person name="Eisen J.A."/>
            <person name="Markowitz V."/>
            <person name="Hugenholtz P."/>
            <person name="Klenk H.P."/>
            <person name="Kyrpides N.C."/>
        </authorList>
    </citation>
    <scope>NUCLEOTIDE SEQUENCE [LARGE SCALE GENOMIC DNA]</scope>
    <source>
        <strain evidence="2">ATCC 43766 / DSM 16922 / JCM 21250 / NBRC 16016 / NCTC 11634 / CL345/78</strain>
    </source>
</reference>
<dbReference type="KEGG" id="wvi:Weevi_0935"/>
<accession>F0P1L8</accession>
<keyword evidence="2" id="KW-1185">Reference proteome</keyword>
<evidence type="ECO:0000313" key="2">
    <source>
        <dbReference type="Proteomes" id="UP000008641"/>
    </source>
</evidence>
<dbReference type="Proteomes" id="UP000008641">
    <property type="component" value="Chromosome"/>
</dbReference>
<organism evidence="1 2">
    <name type="scientific">Weeksella virosa (strain ATCC 43766 / DSM 16922 / JCM 21250 / CCUG 30538 / CDC 9751 / IAM 14551 / NBRC 16016 / NCTC 11634 / CL345/78)</name>
    <dbReference type="NCBI Taxonomy" id="865938"/>
    <lineage>
        <taxon>Bacteria</taxon>
        <taxon>Pseudomonadati</taxon>
        <taxon>Bacteroidota</taxon>
        <taxon>Flavobacteriia</taxon>
        <taxon>Flavobacteriales</taxon>
        <taxon>Weeksellaceae</taxon>
        <taxon>Weeksella</taxon>
    </lineage>
</organism>
<dbReference type="EMBL" id="CP002455">
    <property type="protein sequence ID" value="ADX67646.1"/>
    <property type="molecule type" value="Genomic_DNA"/>
</dbReference>
<evidence type="ECO:0000313" key="1">
    <source>
        <dbReference type="EMBL" id="ADX67646.1"/>
    </source>
</evidence>
<dbReference type="HOGENOM" id="CLU_2940695_0_0_10"/>
<proteinExistence type="predicted"/>
<reference evidence="2" key="2">
    <citation type="journal article" date="2011" name="Stand. Genomic Sci.">
        <title>Complete genome sequence of Weeksella virosa type strain (9751T).</title>
        <authorList>
            <person name="Lang E."/>
            <person name="Teshima H."/>
            <person name="Lucas S."/>
            <person name="Lapidus A."/>
            <person name="Hammon N."/>
            <person name="Deshpande S."/>
            <person name="Nolan M."/>
            <person name="Cheng J."/>
            <person name="Pitluck S."/>
            <person name="Liolios K."/>
            <person name="Pagani I."/>
            <person name="Mikhailova N."/>
            <person name="Ivanova N."/>
            <person name="Mavromatis K."/>
            <person name="Pati A."/>
            <person name="Tapia R."/>
            <person name="Han C."/>
            <person name="Goodwin L."/>
            <person name="Chen A."/>
            <person name="Palaniappan K."/>
            <person name="Land M."/>
            <person name="Hauser L."/>
            <person name="Chang Y."/>
            <person name="Jeffries C."/>
            <person name="Brambilla E."/>
            <person name="Kopitz M."/>
            <person name="Rohde M."/>
            <person name="Goker M."/>
            <person name="Tindall B."/>
            <person name="Detter J."/>
            <person name="Woyke T."/>
            <person name="Bristow J."/>
            <person name="Eisen J."/>
            <person name="Markowitz V."/>
            <person name="Hugenholtz P."/>
            <person name="Klenk H."/>
            <person name="Kyrpides N."/>
        </authorList>
    </citation>
    <scope>NUCLEOTIDE SEQUENCE [LARGE SCALE GENOMIC DNA]</scope>
    <source>
        <strain evidence="2">ATCC 43766 / DSM 16922 / JCM 21250 / NBRC 16016 / NCTC 11634 / CL345/78</strain>
    </source>
</reference>
<protein>
    <submittedName>
        <fullName evidence="1">Uncharacterized protein</fullName>
    </submittedName>
</protein>
<sequence length="60" mass="7206">MNTISISFQNLSFEEKKLSNDCLNILQKHMPNHDEFIKFLELFNRLCIESNYNPNQLKLF</sequence>
<name>F0P1L8_WEEVC</name>